<name>A0ABT0M496_9RHOB</name>
<comment type="caution">
    <text evidence="2">The sequence shown here is derived from an EMBL/GenBank/DDBJ whole genome shotgun (WGS) entry which is preliminary data.</text>
</comment>
<keyword evidence="3" id="KW-1185">Reference proteome</keyword>
<dbReference type="RefSeq" id="WP_249058688.1">
    <property type="nucleotide sequence ID" value="NZ_JALZWP010000009.1"/>
</dbReference>
<dbReference type="GO" id="GO:0032259">
    <property type="term" value="P:methylation"/>
    <property type="evidence" value="ECO:0007669"/>
    <property type="project" value="UniProtKB-KW"/>
</dbReference>
<organism evidence="2 3">
    <name type="scientific">Roseinatronobacter domitianus</name>
    <dbReference type="NCBI Taxonomy" id="2940293"/>
    <lineage>
        <taxon>Bacteria</taxon>
        <taxon>Pseudomonadati</taxon>
        <taxon>Pseudomonadota</taxon>
        <taxon>Alphaproteobacteria</taxon>
        <taxon>Rhodobacterales</taxon>
        <taxon>Paracoccaceae</taxon>
        <taxon>Roseinatronobacter</taxon>
    </lineage>
</organism>
<keyword evidence="2" id="KW-0808">Transferase</keyword>
<dbReference type="EMBL" id="JALZWP010000009">
    <property type="protein sequence ID" value="MCL1629215.1"/>
    <property type="molecule type" value="Genomic_DNA"/>
</dbReference>
<sequence>MSVLQPSRSTIFNRYPHLFLSAQAWSRQRRPDAKASLRILSFGCSDGSEMASLSCYFPDAIIHGCDIFREGFEANPTGGRAGLFFDSTEDEIKRHGPYDIIFANSVLCAYPLKAPINQSLSFETFNKWVSVLSGALEPSGLLVVYNSSYFFQDAEVFGQFKPIRTPMTYSSGWVPKWSRKETLAIDLGSESQPIFVSDRVDSGRQIDCLFEKSGAGNPVYLPYGVEVSDPYEVLETTKVSRANAILTRETIRTEDERFFHKSSWAIKTCDGGILDLNPWFIPASKEGQKYPFPAIFDTLPPKPKPASEKREKSRAHRQSFRVRLLDKLRAT</sequence>
<keyword evidence="2" id="KW-0489">Methyltransferase</keyword>
<evidence type="ECO:0000256" key="1">
    <source>
        <dbReference type="SAM" id="MobiDB-lite"/>
    </source>
</evidence>
<dbReference type="Gene3D" id="3.40.50.150">
    <property type="entry name" value="Vaccinia Virus protein VP39"/>
    <property type="match status" value="1"/>
</dbReference>
<accession>A0ABT0M496</accession>
<gene>
    <name evidence="2" type="ORF">M3N55_10765</name>
</gene>
<dbReference type="SUPFAM" id="SSF53335">
    <property type="entry name" value="S-adenosyl-L-methionine-dependent methyltransferases"/>
    <property type="match status" value="1"/>
</dbReference>
<evidence type="ECO:0000313" key="2">
    <source>
        <dbReference type="EMBL" id="MCL1629215.1"/>
    </source>
</evidence>
<evidence type="ECO:0000313" key="3">
    <source>
        <dbReference type="Proteomes" id="UP001202550"/>
    </source>
</evidence>
<proteinExistence type="predicted"/>
<dbReference type="InterPro" id="IPR029063">
    <property type="entry name" value="SAM-dependent_MTases_sf"/>
</dbReference>
<protein>
    <submittedName>
        <fullName evidence="2">Class I SAM-dependent methyltransferase</fullName>
    </submittedName>
</protein>
<reference evidence="2 3" key="1">
    <citation type="submission" date="2022-05" db="EMBL/GenBank/DDBJ databases">
        <title>Seasonal and diel survey of microbial diversity of the Tyrrhenian coast.</title>
        <authorList>
            <person name="Gattoni G."/>
            <person name="Corral P."/>
        </authorList>
    </citation>
    <scope>NUCLEOTIDE SEQUENCE [LARGE SCALE GENOMIC DNA]</scope>
    <source>
        <strain evidence="2 3">V10</strain>
    </source>
</reference>
<feature type="region of interest" description="Disordered" evidence="1">
    <location>
        <begin position="299"/>
        <end position="319"/>
    </location>
</feature>
<dbReference type="GO" id="GO:0008168">
    <property type="term" value="F:methyltransferase activity"/>
    <property type="evidence" value="ECO:0007669"/>
    <property type="project" value="UniProtKB-KW"/>
</dbReference>
<dbReference type="CDD" id="cd02440">
    <property type="entry name" value="AdoMet_MTases"/>
    <property type="match status" value="1"/>
</dbReference>
<dbReference type="Proteomes" id="UP001202550">
    <property type="component" value="Unassembled WGS sequence"/>
</dbReference>